<dbReference type="PROSITE" id="PS51253">
    <property type="entry name" value="HTH_CENPB"/>
    <property type="match status" value="1"/>
</dbReference>
<name>A0AB34GPS6_ESCRO</name>
<accession>A0AB34GPS6</accession>
<dbReference type="Gene3D" id="1.10.10.60">
    <property type="entry name" value="Homeodomain-like"/>
    <property type="match status" value="1"/>
</dbReference>
<dbReference type="Pfam" id="PF03221">
    <property type="entry name" value="HTH_Tnp_Tc5"/>
    <property type="match status" value="1"/>
</dbReference>
<sequence length="120" mass="13791">MQDQHQRQVLLSLMLIQEKAKSLYEDLKKKHGEESEGASFNASHGWFHQFKAKANLHNVKVTIVTMNGAWKNLCLKFVHDFCGFEKVDEESKKVFSNLVTLSKKLELDLQEDGFIELPAV</sequence>
<dbReference type="InterPro" id="IPR009057">
    <property type="entry name" value="Homeodomain-like_sf"/>
</dbReference>
<evidence type="ECO:0000256" key="1">
    <source>
        <dbReference type="ARBA" id="ARBA00023125"/>
    </source>
</evidence>
<feature type="domain" description="HTH CENPB-type" evidence="2">
    <location>
        <begin position="1"/>
        <end position="60"/>
    </location>
</feature>
<dbReference type="AlphaFoldDB" id="A0AB34GPS6"/>
<dbReference type="InterPro" id="IPR006600">
    <property type="entry name" value="HTH_CenpB_DNA-bd_dom"/>
</dbReference>
<gene>
    <name evidence="3" type="ORF">J1605_011166</name>
</gene>
<dbReference type="GO" id="GO:0003677">
    <property type="term" value="F:DNA binding"/>
    <property type="evidence" value="ECO:0007669"/>
    <property type="project" value="UniProtKB-KW"/>
</dbReference>
<evidence type="ECO:0000313" key="3">
    <source>
        <dbReference type="EMBL" id="KAJ8781182.1"/>
    </source>
</evidence>
<dbReference type="SUPFAM" id="SSF46689">
    <property type="entry name" value="Homeodomain-like"/>
    <property type="match status" value="1"/>
</dbReference>
<comment type="caution">
    <text evidence="3">The sequence shown here is derived from an EMBL/GenBank/DDBJ whole genome shotgun (WGS) entry which is preliminary data.</text>
</comment>
<dbReference type="Proteomes" id="UP001159641">
    <property type="component" value="Unassembled WGS sequence"/>
</dbReference>
<protein>
    <recommendedName>
        <fullName evidence="2">HTH CENPB-type domain-containing protein</fullName>
    </recommendedName>
</protein>
<evidence type="ECO:0000259" key="2">
    <source>
        <dbReference type="PROSITE" id="PS51253"/>
    </source>
</evidence>
<dbReference type="EMBL" id="JAIQCJ010002147">
    <property type="protein sequence ID" value="KAJ8781182.1"/>
    <property type="molecule type" value="Genomic_DNA"/>
</dbReference>
<keyword evidence="1" id="KW-0238">DNA-binding</keyword>
<reference evidence="3 4" key="1">
    <citation type="submission" date="2022-11" db="EMBL/GenBank/DDBJ databases">
        <title>Whole genome sequence of Eschrichtius robustus ER-17-0199.</title>
        <authorList>
            <person name="Bruniche-Olsen A."/>
            <person name="Black A.N."/>
            <person name="Fields C.J."/>
            <person name="Walden K."/>
            <person name="Dewoody J.A."/>
        </authorList>
    </citation>
    <scope>NUCLEOTIDE SEQUENCE [LARGE SCALE GENOMIC DNA]</scope>
    <source>
        <strain evidence="3">ER-17-0199</strain>
        <tissue evidence="3">Blubber</tissue>
    </source>
</reference>
<evidence type="ECO:0000313" key="4">
    <source>
        <dbReference type="Proteomes" id="UP001159641"/>
    </source>
</evidence>
<proteinExistence type="predicted"/>
<organism evidence="3 4">
    <name type="scientific">Eschrichtius robustus</name>
    <name type="common">California gray whale</name>
    <name type="synonym">Eschrichtius gibbosus</name>
    <dbReference type="NCBI Taxonomy" id="9764"/>
    <lineage>
        <taxon>Eukaryota</taxon>
        <taxon>Metazoa</taxon>
        <taxon>Chordata</taxon>
        <taxon>Craniata</taxon>
        <taxon>Vertebrata</taxon>
        <taxon>Euteleostomi</taxon>
        <taxon>Mammalia</taxon>
        <taxon>Eutheria</taxon>
        <taxon>Laurasiatheria</taxon>
        <taxon>Artiodactyla</taxon>
        <taxon>Whippomorpha</taxon>
        <taxon>Cetacea</taxon>
        <taxon>Mysticeti</taxon>
        <taxon>Eschrichtiidae</taxon>
        <taxon>Eschrichtius</taxon>
    </lineage>
</organism>
<keyword evidence="4" id="KW-1185">Reference proteome</keyword>